<dbReference type="PROSITE" id="PS00573">
    <property type="entry name" value="PYRIDINE_REDOX_2"/>
    <property type="match status" value="1"/>
</dbReference>
<evidence type="ECO:0000256" key="1">
    <source>
        <dbReference type="ARBA" id="ARBA00022630"/>
    </source>
</evidence>
<keyword evidence="4" id="KW-1015">Disulfide bond</keyword>
<dbReference type="PANTHER" id="PTHR48105">
    <property type="entry name" value="THIOREDOXIN REDUCTASE 1-RELATED-RELATED"/>
    <property type="match status" value="1"/>
</dbReference>
<dbReference type="GO" id="GO:0016668">
    <property type="term" value="F:oxidoreductase activity, acting on a sulfur group of donors, NAD(P) as acceptor"/>
    <property type="evidence" value="ECO:0007669"/>
    <property type="project" value="UniProtKB-ARBA"/>
</dbReference>
<dbReference type="PRINTS" id="PR00469">
    <property type="entry name" value="PNDRDTASEII"/>
</dbReference>
<organism evidence="7 8">
    <name type="scientific">Candidatus Terrybacteria bacterium CG10_big_fil_rev_8_21_14_0_10_41_10</name>
    <dbReference type="NCBI Taxonomy" id="1975026"/>
    <lineage>
        <taxon>Bacteria</taxon>
        <taxon>Candidatus Terryibacteriota</taxon>
    </lineage>
</organism>
<gene>
    <name evidence="7" type="ORF">COV02_02460</name>
</gene>
<dbReference type="AlphaFoldDB" id="A0A2M8LA30"/>
<evidence type="ECO:0000259" key="6">
    <source>
        <dbReference type="Pfam" id="PF07992"/>
    </source>
</evidence>
<dbReference type="Proteomes" id="UP000230959">
    <property type="component" value="Unassembled WGS sequence"/>
</dbReference>
<name>A0A2M8LA30_9BACT</name>
<dbReference type="Gene3D" id="3.50.50.60">
    <property type="entry name" value="FAD/NAD(P)-binding domain"/>
    <property type="match status" value="2"/>
</dbReference>
<dbReference type="PRINTS" id="PR00368">
    <property type="entry name" value="FADPNR"/>
</dbReference>
<evidence type="ECO:0000313" key="7">
    <source>
        <dbReference type="EMBL" id="PJE73464.1"/>
    </source>
</evidence>
<evidence type="ECO:0000256" key="4">
    <source>
        <dbReference type="ARBA" id="ARBA00023157"/>
    </source>
</evidence>
<sequence>MYDLIIIGGATSGLTAGIYAARKKLNAVILTDKMGGQALLTETIENYPGFTLITGFEFINKIKEQVLKHGLEIKEGIKVTEIKKDGDNFSVKAENGDTFSARSLIVATGKNPRRLGIVGEKEFENRGVSFCSTCDAPLYGGKAVAVIGGGNAGLGAAYDLLPYASNIYVLEFADKLLGDEIMQEKLKESGKVEFILNAQTKEIKGSSFVEKIIYTDRVSGQDRELDAQGVFVNIGQSPNSGFVKDFLEINKFGEIIIDPKTNETSVKGVFAAGDITDTGHKQYIVAAGQGANALLNAYEYLKNKTRGL</sequence>
<evidence type="ECO:0000256" key="2">
    <source>
        <dbReference type="ARBA" id="ARBA00022827"/>
    </source>
</evidence>
<protein>
    <recommendedName>
        <fullName evidence="6">FAD/NAD(P)-binding domain-containing protein</fullName>
    </recommendedName>
</protein>
<evidence type="ECO:0000256" key="3">
    <source>
        <dbReference type="ARBA" id="ARBA00023002"/>
    </source>
</evidence>
<evidence type="ECO:0000256" key="5">
    <source>
        <dbReference type="ARBA" id="ARBA00023284"/>
    </source>
</evidence>
<evidence type="ECO:0000313" key="8">
    <source>
        <dbReference type="Proteomes" id="UP000230959"/>
    </source>
</evidence>
<keyword evidence="1" id="KW-0285">Flavoprotein</keyword>
<reference evidence="8" key="1">
    <citation type="submission" date="2017-09" db="EMBL/GenBank/DDBJ databases">
        <title>Depth-based differentiation of microbial function through sediment-hosted aquifers and enrichment of novel symbionts in the deep terrestrial subsurface.</title>
        <authorList>
            <person name="Probst A.J."/>
            <person name="Ladd B."/>
            <person name="Jarett J.K."/>
            <person name="Geller-Mcgrath D.E."/>
            <person name="Sieber C.M.K."/>
            <person name="Emerson J.B."/>
            <person name="Anantharaman K."/>
            <person name="Thomas B.C."/>
            <person name="Malmstrom R."/>
            <person name="Stieglmeier M."/>
            <person name="Klingl A."/>
            <person name="Woyke T."/>
            <person name="Ryan C.M."/>
            <person name="Banfield J.F."/>
        </authorList>
    </citation>
    <scope>NUCLEOTIDE SEQUENCE [LARGE SCALE GENOMIC DNA]</scope>
</reference>
<dbReference type="InterPro" id="IPR050097">
    <property type="entry name" value="Ferredoxin-NADP_redctase_2"/>
</dbReference>
<dbReference type="InterPro" id="IPR023753">
    <property type="entry name" value="FAD/NAD-binding_dom"/>
</dbReference>
<dbReference type="Pfam" id="PF07992">
    <property type="entry name" value="Pyr_redox_2"/>
    <property type="match status" value="1"/>
</dbReference>
<dbReference type="SUPFAM" id="SSF51905">
    <property type="entry name" value="FAD/NAD(P)-binding domain"/>
    <property type="match status" value="1"/>
</dbReference>
<keyword evidence="2" id="KW-0274">FAD</keyword>
<accession>A0A2M8LA30</accession>
<dbReference type="InterPro" id="IPR036188">
    <property type="entry name" value="FAD/NAD-bd_sf"/>
</dbReference>
<dbReference type="InterPro" id="IPR008255">
    <property type="entry name" value="Pyr_nucl-diS_OxRdtase_2_AS"/>
</dbReference>
<keyword evidence="5" id="KW-0676">Redox-active center</keyword>
<proteinExistence type="predicted"/>
<keyword evidence="3" id="KW-0560">Oxidoreductase</keyword>
<comment type="caution">
    <text evidence="7">The sequence shown here is derived from an EMBL/GenBank/DDBJ whole genome shotgun (WGS) entry which is preliminary data.</text>
</comment>
<dbReference type="EMBL" id="PFER01000036">
    <property type="protein sequence ID" value="PJE73464.1"/>
    <property type="molecule type" value="Genomic_DNA"/>
</dbReference>
<feature type="domain" description="FAD/NAD(P)-binding" evidence="6">
    <location>
        <begin position="2"/>
        <end position="290"/>
    </location>
</feature>